<evidence type="ECO:0000313" key="1">
    <source>
        <dbReference type="EMBL" id="PWW78593.1"/>
    </source>
</evidence>
<proteinExistence type="predicted"/>
<gene>
    <name evidence="1" type="ORF">C7212DRAFT_362299</name>
</gene>
<comment type="caution">
    <text evidence="1">The sequence shown here is derived from an EMBL/GenBank/DDBJ whole genome shotgun (WGS) entry which is preliminary data.</text>
</comment>
<reference evidence="1 2" key="1">
    <citation type="submission" date="2018-03" db="EMBL/GenBank/DDBJ databases">
        <title>Genomes of Pezizomycetes fungi and the evolution of truffles.</title>
        <authorList>
            <person name="Murat C."/>
            <person name="Payen T."/>
            <person name="Noel B."/>
            <person name="Kuo A."/>
            <person name="Martin F.M."/>
        </authorList>
    </citation>
    <scope>NUCLEOTIDE SEQUENCE [LARGE SCALE GENOMIC DNA]</scope>
    <source>
        <strain evidence="1">091103-1</strain>
    </source>
</reference>
<protein>
    <submittedName>
        <fullName evidence="1">Uncharacterized protein</fullName>
    </submittedName>
</protein>
<name>A0A317SVW4_9PEZI</name>
<dbReference type="EMBL" id="PYWC01000014">
    <property type="protein sequence ID" value="PWW78593.1"/>
    <property type="molecule type" value="Genomic_DNA"/>
</dbReference>
<sequence length="169" mass="18750">MAGIRVWCEKVEKAGFATLIVYSQHEQFTHNEGQTAKPSIARLGSRKGMRTADSSCGLRVGINFVVPGMNRGDTPAFHRAIKKRSSTSRSRSRSVEFRYCGQGTVNRLASLQFDAPGAAAAEQWETGHRADNARANDGWRKSFSFLSLRCRIHSADERAKPNYRTGEGE</sequence>
<evidence type="ECO:0000313" key="2">
    <source>
        <dbReference type="Proteomes" id="UP000246991"/>
    </source>
</evidence>
<dbReference type="Proteomes" id="UP000246991">
    <property type="component" value="Unassembled WGS sequence"/>
</dbReference>
<dbReference type="AlphaFoldDB" id="A0A317SVW4"/>
<keyword evidence="2" id="KW-1185">Reference proteome</keyword>
<accession>A0A317SVW4</accession>
<organism evidence="1 2">
    <name type="scientific">Tuber magnatum</name>
    <name type="common">white Piedmont truffle</name>
    <dbReference type="NCBI Taxonomy" id="42249"/>
    <lineage>
        <taxon>Eukaryota</taxon>
        <taxon>Fungi</taxon>
        <taxon>Dikarya</taxon>
        <taxon>Ascomycota</taxon>
        <taxon>Pezizomycotina</taxon>
        <taxon>Pezizomycetes</taxon>
        <taxon>Pezizales</taxon>
        <taxon>Tuberaceae</taxon>
        <taxon>Tuber</taxon>
    </lineage>
</organism>